<dbReference type="Gene3D" id="1.25.40.10">
    <property type="entry name" value="Tetratricopeptide repeat domain"/>
    <property type="match status" value="1"/>
</dbReference>
<dbReference type="Proteomes" id="UP001352852">
    <property type="component" value="Unassembled WGS sequence"/>
</dbReference>
<keyword evidence="1" id="KW-0802">TPR repeat</keyword>
<dbReference type="PANTHER" id="PTHR17550">
    <property type="entry name" value="E3 UBIQUITIN-PROTEIN LIGASE TTC3"/>
    <property type="match status" value="1"/>
</dbReference>
<proteinExistence type="predicted"/>
<organism evidence="2 3">
    <name type="scientific">Characodon lateralis</name>
    <dbReference type="NCBI Taxonomy" id="208331"/>
    <lineage>
        <taxon>Eukaryota</taxon>
        <taxon>Metazoa</taxon>
        <taxon>Chordata</taxon>
        <taxon>Craniata</taxon>
        <taxon>Vertebrata</taxon>
        <taxon>Euteleostomi</taxon>
        <taxon>Actinopterygii</taxon>
        <taxon>Neopterygii</taxon>
        <taxon>Teleostei</taxon>
        <taxon>Neoteleostei</taxon>
        <taxon>Acanthomorphata</taxon>
        <taxon>Ovalentaria</taxon>
        <taxon>Atherinomorphae</taxon>
        <taxon>Cyprinodontiformes</taxon>
        <taxon>Goodeidae</taxon>
        <taxon>Characodon</taxon>
    </lineage>
</organism>
<evidence type="ECO:0000256" key="1">
    <source>
        <dbReference type="PROSITE-ProRule" id="PRU00339"/>
    </source>
</evidence>
<accession>A0ABU7E1Y3</accession>
<reference evidence="2 3" key="1">
    <citation type="submission" date="2021-06" db="EMBL/GenBank/DDBJ databases">
        <authorList>
            <person name="Palmer J.M."/>
        </authorList>
    </citation>
    <scope>NUCLEOTIDE SEQUENCE [LARGE SCALE GENOMIC DNA]</scope>
    <source>
        <strain evidence="2 3">CL_MEX2019</strain>
        <tissue evidence="2">Muscle</tissue>
    </source>
</reference>
<dbReference type="EMBL" id="JAHUTJ010042419">
    <property type="protein sequence ID" value="MED6281036.1"/>
    <property type="molecule type" value="Genomic_DNA"/>
</dbReference>
<protein>
    <submittedName>
        <fullName evidence="2">Uncharacterized protein</fullName>
    </submittedName>
</protein>
<dbReference type="PANTHER" id="PTHR17550:SF8">
    <property type="entry name" value="RING-TYPE E3 UBIQUITIN TRANSFERASE"/>
    <property type="match status" value="1"/>
</dbReference>
<evidence type="ECO:0000313" key="3">
    <source>
        <dbReference type="Proteomes" id="UP001352852"/>
    </source>
</evidence>
<dbReference type="Pfam" id="PF13431">
    <property type="entry name" value="TPR_17"/>
    <property type="match status" value="1"/>
</dbReference>
<evidence type="ECO:0000313" key="2">
    <source>
        <dbReference type="EMBL" id="MED6281036.1"/>
    </source>
</evidence>
<comment type="caution">
    <text evidence="2">The sequence shown here is derived from an EMBL/GenBank/DDBJ whole genome shotgun (WGS) entry which is preliminary data.</text>
</comment>
<feature type="repeat" description="TPR" evidence="1">
    <location>
        <begin position="204"/>
        <end position="237"/>
    </location>
</feature>
<dbReference type="InterPro" id="IPR019734">
    <property type="entry name" value="TPR_rpt"/>
</dbReference>
<dbReference type="PROSITE" id="PS50005">
    <property type="entry name" value="TPR"/>
    <property type="match status" value="1"/>
</dbReference>
<dbReference type="SMART" id="SM00028">
    <property type="entry name" value="TPR"/>
    <property type="match status" value="2"/>
</dbReference>
<dbReference type="SUPFAM" id="SSF48452">
    <property type="entry name" value="TPR-like"/>
    <property type="match status" value="1"/>
</dbReference>
<keyword evidence="3" id="KW-1185">Reference proteome</keyword>
<name>A0ABU7E1Y3_9TELE</name>
<sequence>MSDSDSDGDWSYHKNKKYQKFETFAKFRLSEKHFDRWGSIPLKTKREGAQRMRVCVFWFPVLLQPDNSKTFDWAVEVGLINALNSEKLNVENLRKIQVVETILLNLEVGTFEKESSRHVFSLCNNLHLHCSPEILEETVRWLEKSGDYFKREQLQCLGGFPNCYATFGFIFSEYAKFIREMSNNLDVTMKALKAPPDERSAERSEAMKKIGNTKFQEQQYGEAMRFYTKAIKFYPDNHILYGNRALCYIKQREYLKAAGDGKRAILIDPLWAK</sequence>
<feature type="non-terminal residue" evidence="2">
    <location>
        <position position="273"/>
    </location>
</feature>
<dbReference type="InterPro" id="IPR011990">
    <property type="entry name" value="TPR-like_helical_dom_sf"/>
</dbReference>
<gene>
    <name evidence="2" type="ORF">CHARACLAT_017195</name>
</gene>